<keyword evidence="1" id="KW-0805">Transcription regulation</keyword>
<feature type="compositionally biased region" description="Pro residues" evidence="4">
    <location>
        <begin position="267"/>
        <end position="280"/>
    </location>
</feature>
<reference evidence="6" key="1">
    <citation type="submission" date="2024-06" db="EMBL/GenBank/DDBJ databases">
        <authorList>
            <consortium name="consrtm"/>
            <person name="Uemura M."/>
            <person name="Terahara T."/>
        </authorList>
    </citation>
    <scope>NUCLEOTIDE SEQUENCE</scope>
    <source>
        <strain evidence="6">KM77-8</strain>
    </source>
</reference>
<dbReference type="AlphaFoldDB" id="A0AAT9HQY6"/>
<name>A0AAT9HQY6_9ACTN</name>
<dbReference type="InterPro" id="IPR036388">
    <property type="entry name" value="WH-like_DNA-bd_sf"/>
</dbReference>
<dbReference type="CDD" id="cd07377">
    <property type="entry name" value="WHTH_GntR"/>
    <property type="match status" value="1"/>
</dbReference>
<dbReference type="Pfam" id="PF07702">
    <property type="entry name" value="UTRA"/>
    <property type="match status" value="1"/>
</dbReference>
<dbReference type="GO" id="GO:0003700">
    <property type="term" value="F:DNA-binding transcription factor activity"/>
    <property type="evidence" value="ECO:0007669"/>
    <property type="project" value="InterPro"/>
</dbReference>
<dbReference type="SMART" id="SM00345">
    <property type="entry name" value="HTH_GNTR"/>
    <property type="match status" value="1"/>
</dbReference>
<dbReference type="InterPro" id="IPR011663">
    <property type="entry name" value="UTRA"/>
</dbReference>
<dbReference type="PRINTS" id="PR00035">
    <property type="entry name" value="HTHGNTR"/>
</dbReference>
<dbReference type="InterPro" id="IPR028978">
    <property type="entry name" value="Chorismate_lyase_/UTRA_dom_sf"/>
</dbReference>
<evidence type="ECO:0000256" key="4">
    <source>
        <dbReference type="SAM" id="MobiDB-lite"/>
    </source>
</evidence>
<feature type="compositionally biased region" description="Low complexity" evidence="4">
    <location>
        <begin position="225"/>
        <end position="248"/>
    </location>
</feature>
<keyword evidence="3" id="KW-0804">Transcription</keyword>
<dbReference type="SUPFAM" id="SSF46785">
    <property type="entry name" value="Winged helix' DNA-binding domain"/>
    <property type="match status" value="1"/>
</dbReference>
<evidence type="ECO:0000256" key="3">
    <source>
        <dbReference type="ARBA" id="ARBA00023163"/>
    </source>
</evidence>
<dbReference type="Pfam" id="PF00392">
    <property type="entry name" value="GntR"/>
    <property type="match status" value="1"/>
</dbReference>
<evidence type="ECO:0000259" key="5">
    <source>
        <dbReference type="PROSITE" id="PS50949"/>
    </source>
</evidence>
<accession>A0AAT9HQY6</accession>
<proteinExistence type="predicted"/>
<evidence type="ECO:0000313" key="6">
    <source>
        <dbReference type="EMBL" id="BFO19595.1"/>
    </source>
</evidence>
<dbReference type="Gene3D" id="3.40.1410.10">
    <property type="entry name" value="Chorismate lyase-like"/>
    <property type="match status" value="1"/>
</dbReference>
<dbReference type="GO" id="GO:0003677">
    <property type="term" value="F:DNA binding"/>
    <property type="evidence" value="ECO:0007669"/>
    <property type="project" value="UniProtKB-KW"/>
</dbReference>
<dbReference type="GO" id="GO:0045892">
    <property type="term" value="P:negative regulation of DNA-templated transcription"/>
    <property type="evidence" value="ECO:0007669"/>
    <property type="project" value="TreeGrafter"/>
</dbReference>
<sequence length="292" mass="31386">MGTTQLETVPEPKYWHLRTVLSEALDSEFSVGEILPNERDLAARFGVARATLRQALEQLELEGRLQRRRGVGTTVAPPRMGVSVGTAQHAWPGGAQDAWQALDCALEVPPAAVAETLVTGSAEPVHVVRRSRVSHGQPVAAELLYIPADSVPDLSGIDAPAGPARARAVLRELQRLELERQENAVELGSARADDARSSTVFRVRRCWSSRPASSPAGVRRRCPWPRTARIPAASPSATRAASKSTTAPPATPPDPRAQRRPPQLRAPAPPQPPWLRPPLLPDRGAAALPQSA</sequence>
<dbReference type="PROSITE" id="PS50949">
    <property type="entry name" value="HTH_GNTR"/>
    <property type="match status" value="1"/>
</dbReference>
<feature type="region of interest" description="Disordered" evidence="4">
    <location>
        <begin position="210"/>
        <end position="292"/>
    </location>
</feature>
<feature type="domain" description="HTH gntR-type" evidence="5">
    <location>
        <begin position="11"/>
        <end position="78"/>
    </location>
</feature>
<dbReference type="InterPro" id="IPR050679">
    <property type="entry name" value="Bact_HTH_transcr_reg"/>
</dbReference>
<dbReference type="InterPro" id="IPR000524">
    <property type="entry name" value="Tscrpt_reg_HTH_GntR"/>
</dbReference>
<dbReference type="SUPFAM" id="SSF64288">
    <property type="entry name" value="Chorismate lyase-like"/>
    <property type="match status" value="1"/>
</dbReference>
<evidence type="ECO:0000256" key="2">
    <source>
        <dbReference type="ARBA" id="ARBA00023125"/>
    </source>
</evidence>
<dbReference type="PANTHER" id="PTHR44846">
    <property type="entry name" value="MANNOSYL-D-GLYCERATE TRANSPORT/METABOLISM SYSTEM REPRESSOR MNGR-RELATED"/>
    <property type="match status" value="1"/>
</dbReference>
<dbReference type="InterPro" id="IPR036390">
    <property type="entry name" value="WH_DNA-bd_sf"/>
</dbReference>
<reference evidence="6" key="2">
    <citation type="submission" date="2024-07" db="EMBL/GenBank/DDBJ databases">
        <title>Streptomyces haneummycinica sp. nov., a new antibiotic-producing actinobacterium isolated from marine sediment.</title>
        <authorList>
            <person name="Uemura M."/>
            <person name="Hamada M."/>
            <person name="Hirano S."/>
            <person name="Kobayashi K."/>
            <person name="Ohshiro T."/>
            <person name="Kobayashi T."/>
            <person name="Terahara T."/>
        </authorList>
    </citation>
    <scope>NUCLEOTIDE SEQUENCE</scope>
    <source>
        <strain evidence="6">KM77-8</strain>
    </source>
</reference>
<organism evidence="6">
    <name type="scientific">Streptomyces haneummycinicus</name>
    <dbReference type="NCBI Taxonomy" id="3074435"/>
    <lineage>
        <taxon>Bacteria</taxon>
        <taxon>Bacillati</taxon>
        <taxon>Actinomycetota</taxon>
        <taxon>Actinomycetes</taxon>
        <taxon>Kitasatosporales</taxon>
        <taxon>Streptomycetaceae</taxon>
        <taxon>Streptomyces</taxon>
    </lineage>
</organism>
<keyword evidence="2" id="KW-0238">DNA-binding</keyword>
<dbReference type="EMBL" id="AP035768">
    <property type="protein sequence ID" value="BFO19595.1"/>
    <property type="molecule type" value="Genomic_DNA"/>
</dbReference>
<dbReference type="PANTHER" id="PTHR44846:SF17">
    <property type="entry name" value="GNTR-FAMILY TRANSCRIPTIONAL REGULATOR"/>
    <property type="match status" value="1"/>
</dbReference>
<gene>
    <name evidence="6" type="ORF">SHKM778_59830</name>
</gene>
<protein>
    <recommendedName>
        <fullName evidence="5">HTH gntR-type domain-containing protein</fullName>
    </recommendedName>
</protein>
<dbReference type="Gene3D" id="1.10.10.10">
    <property type="entry name" value="Winged helix-like DNA-binding domain superfamily/Winged helix DNA-binding domain"/>
    <property type="match status" value="1"/>
</dbReference>
<evidence type="ECO:0000256" key="1">
    <source>
        <dbReference type="ARBA" id="ARBA00023015"/>
    </source>
</evidence>